<evidence type="ECO:0008006" key="3">
    <source>
        <dbReference type="Google" id="ProtNLM"/>
    </source>
</evidence>
<gene>
    <name evidence="1" type="ORF">WJ53_09250</name>
</gene>
<evidence type="ECO:0000313" key="1">
    <source>
        <dbReference type="EMBL" id="KVM28632.1"/>
    </source>
</evidence>
<dbReference type="EMBL" id="LOZE01000083">
    <property type="protein sequence ID" value="KVM28632.1"/>
    <property type="molecule type" value="Genomic_DNA"/>
</dbReference>
<reference evidence="1 2" key="1">
    <citation type="submission" date="2015-11" db="EMBL/GenBank/DDBJ databases">
        <title>Expanding the genomic diversity of Burkholderia species for the development of highly accurate diagnostics.</title>
        <authorList>
            <person name="Sahl J."/>
            <person name="Keim P."/>
            <person name="Wagner D."/>
        </authorList>
    </citation>
    <scope>NUCLEOTIDE SEQUENCE [LARGE SCALE GENOMIC DNA]</scope>
    <source>
        <strain evidence="1 2">MSMB2058</strain>
    </source>
</reference>
<sequence length="143" mass="15266">MAREAIASGDVRYRSAAQRDRAKATIEAILQKPRAGTHATLKFDEVLPPKKATDESARLFEKYSAISERLGYGKISVLSTDFRGGGDISYVAPYAAAALVDIGANGSGEHSPQETLNVDSLVMQSQRAALLMLGLNQPASTVE</sequence>
<dbReference type="Gene3D" id="3.30.70.360">
    <property type="match status" value="1"/>
</dbReference>
<dbReference type="Gene3D" id="3.40.630.10">
    <property type="entry name" value="Zn peptidases"/>
    <property type="match status" value="1"/>
</dbReference>
<evidence type="ECO:0000313" key="2">
    <source>
        <dbReference type="Proteomes" id="UP000061665"/>
    </source>
</evidence>
<dbReference type="Proteomes" id="UP000061665">
    <property type="component" value="Unassembled WGS sequence"/>
</dbReference>
<comment type="caution">
    <text evidence="1">The sequence shown here is derived from an EMBL/GenBank/DDBJ whole genome shotgun (WGS) entry which is preliminary data.</text>
</comment>
<accession>A0AB73G346</accession>
<name>A0AB73G346_9BURK</name>
<organism evidence="1 2">
    <name type="scientific">Burkholderia ubonensis</name>
    <dbReference type="NCBI Taxonomy" id="101571"/>
    <lineage>
        <taxon>Bacteria</taxon>
        <taxon>Pseudomonadati</taxon>
        <taxon>Pseudomonadota</taxon>
        <taxon>Betaproteobacteria</taxon>
        <taxon>Burkholderiales</taxon>
        <taxon>Burkholderiaceae</taxon>
        <taxon>Burkholderia</taxon>
        <taxon>Burkholderia cepacia complex</taxon>
    </lineage>
</organism>
<dbReference type="AlphaFoldDB" id="A0AB73G346"/>
<protein>
    <recommendedName>
        <fullName evidence="3">Peptidase M20 dimerisation domain-containing protein</fullName>
    </recommendedName>
</protein>
<dbReference type="RefSeq" id="WP_059726786.1">
    <property type="nucleotide sequence ID" value="NZ_LOYI01000113.1"/>
</dbReference>
<proteinExistence type="predicted"/>